<dbReference type="RefSeq" id="XP_016251356.1">
    <property type="nucleotide sequence ID" value="XM_016389454.1"/>
</dbReference>
<organism evidence="1 2">
    <name type="scientific">Cladophialophora immunda</name>
    <dbReference type="NCBI Taxonomy" id="569365"/>
    <lineage>
        <taxon>Eukaryota</taxon>
        <taxon>Fungi</taxon>
        <taxon>Dikarya</taxon>
        <taxon>Ascomycota</taxon>
        <taxon>Pezizomycotina</taxon>
        <taxon>Eurotiomycetes</taxon>
        <taxon>Chaetothyriomycetidae</taxon>
        <taxon>Chaetothyriales</taxon>
        <taxon>Herpotrichiellaceae</taxon>
        <taxon>Cladophialophora</taxon>
    </lineage>
</organism>
<dbReference type="GeneID" id="27342008"/>
<protein>
    <submittedName>
        <fullName evidence="1">Uncharacterized protein</fullName>
    </submittedName>
</protein>
<gene>
    <name evidence="1" type="ORF">PV07_02814</name>
</gene>
<dbReference type="AlphaFoldDB" id="A0A0D2CM56"/>
<dbReference type="VEuPathDB" id="FungiDB:PV07_02814"/>
<dbReference type="EMBL" id="KN847041">
    <property type="protein sequence ID" value="KIW31140.1"/>
    <property type="molecule type" value="Genomic_DNA"/>
</dbReference>
<sequence length="118" mass="13191">MDPEDTGTPWGPEANLLQEDNFPPNFEQWLAAKNGRLRDQLQRFTSVFEVIENPTWDVKPCHSQSHVTASELDCLSKKGQKGRGNRMCGSEKKISVDDMLISCIWKGRIGREKGGTGG</sequence>
<dbReference type="Proteomes" id="UP000054466">
    <property type="component" value="Unassembled WGS sequence"/>
</dbReference>
<evidence type="ECO:0000313" key="2">
    <source>
        <dbReference type="Proteomes" id="UP000054466"/>
    </source>
</evidence>
<dbReference type="HOGENOM" id="CLU_2072884_0_0_1"/>
<keyword evidence="2" id="KW-1185">Reference proteome</keyword>
<name>A0A0D2CM56_9EURO</name>
<accession>A0A0D2CM56</accession>
<proteinExistence type="predicted"/>
<evidence type="ECO:0000313" key="1">
    <source>
        <dbReference type="EMBL" id="KIW31140.1"/>
    </source>
</evidence>
<reference evidence="1 2" key="1">
    <citation type="submission" date="2015-01" db="EMBL/GenBank/DDBJ databases">
        <title>The Genome Sequence of Cladophialophora immunda CBS83496.</title>
        <authorList>
            <consortium name="The Broad Institute Genomics Platform"/>
            <person name="Cuomo C."/>
            <person name="de Hoog S."/>
            <person name="Gorbushina A."/>
            <person name="Stielow B."/>
            <person name="Teixiera M."/>
            <person name="Abouelleil A."/>
            <person name="Chapman S.B."/>
            <person name="Priest M."/>
            <person name="Young S.K."/>
            <person name="Wortman J."/>
            <person name="Nusbaum C."/>
            <person name="Birren B."/>
        </authorList>
    </citation>
    <scope>NUCLEOTIDE SEQUENCE [LARGE SCALE GENOMIC DNA]</scope>
    <source>
        <strain evidence="1 2">CBS 83496</strain>
    </source>
</reference>